<dbReference type="PANTHER" id="PTHR40616:SF1">
    <property type="entry name" value="LINALOOL DEHYDRATASE_ISOMERASE DOMAIN-CONTAINING PROTEIN"/>
    <property type="match status" value="1"/>
</dbReference>
<keyword evidence="3" id="KW-1185">Reference proteome</keyword>
<dbReference type="OrthoDB" id="2580323at2759"/>
<evidence type="ECO:0000313" key="2">
    <source>
        <dbReference type="EMBL" id="KAG4415364.1"/>
    </source>
</evidence>
<proteinExistence type="predicted"/>
<dbReference type="EMBL" id="JAFJYH010000225">
    <property type="protein sequence ID" value="KAG4415364.1"/>
    <property type="molecule type" value="Genomic_DNA"/>
</dbReference>
<name>A0A8H7W913_9HELO</name>
<evidence type="ECO:0000313" key="3">
    <source>
        <dbReference type="Proteomes" id="UP000664132"/>
    </source>
</evidence>
<evidence type="ECO:0000256" key="1">
    <source>
        <dbReference type="SAM" id="SignalP"/>
    </source>
</evidence>
<accession>A0A8H7W913</accession>
<protein>
    <submittedName>
        <fullName evidence="2">Uncharacterized protein</fullName>
    </submittedName>
</protein>
<comment type="caution">
    <text evidence="2">The sequence shown here is derived from an EMBL/GenBank/DDBJ whole genome shotgun (WGS) entry which is preliminary data.</text>
</comment>
<gene>
    <name evidence="2" type="ORF">IFR04_011513</name>
</gene>
<dbReference type="PANTHER" id="PTHR40616">
    <property type="entry name" value="LINALOOL DEHYDRATASE_ISOMERASE DOMAIN-CONTAINING PROTEIN"/>
    <property type="match status" value="1"/>
</dbReference>
<feature type="chain" id="PRO_5034840765" evidence="1">
    <location>
        <begin position="21"/>
        <end position="544"/>
    </location>
</feature>
<dbReference type="Proteomes" id="UP000664132">
    <property type="component" value="Unassembled WGS sequence"/>
</dbReference>
<reference evidence="2" key="1">
    <citation type="submission" date="2021-02" db="EMBL/GenBank/DDBJ databases">
        <title>Genome sequence Cadophora malorum strain M34.</title>
        <authorList>
            <person name="Stefanovic E."/>
            <person name="Vu D."/>
            <person name="Scully C."/>
            <person name="Dijksterhuis J."/>
            <person name="Roader J."/>
            <person name="Houbraken J."/>
        </authorList>
    </citation>
    <scope>NUCLEOTIDE SEQUENCE</scope>
    <source>
        <strain evidence="2">M34</strain>
    </source>
</reference>
<organism evidence="2 3">
    <name type="scientific">Cadophora malorum</name>
    <dbReference type="NCBI Taxonomy" id="108018"/>
    <lineage>
        <taxon>Eukaryota</taxon>
        <taxon>Fungi</taxon>
        <taxon>Dikarya</taxon>
        <taxon>Ascomycota</taxon>
        <taxon>Pezizomycotina</taxon>
        <taxon>Leotiomycetes</taxon>
        <taxon>Helotiales</taxon>
        <taxon>Ploettnerulaceae</taxon>
        <taxon>Cadophora</taxon>
    </lineage>
</organism>
<keyword evidence="1" id="KW-0732">Signal</keyword>
<dbReference type="AlphaFoldDB" id="A0A8H7W913"/>
<feature type="signal peptide" evidence="1">
    <location>
        <begin position="1"/>
        <end position="20"/>
    </location>
</feature>
<sequence>MVIFLSIVSTTLALAQVCHGSYVSKLPHNSRTLLAESMNWMDNFYDAEAGYLRWVLSNSAFHHETRSSAWYAVGLLARNKHKDVANAEKIINNIINAQFKNPEDQWFGDYQQEPEEPEVGSPAYPPSIYGTWDPNWRAFIGTTFVIALEEFGSLLSNATVDHMLASLRNATIGDTYRVGGVDGDNYYASYSNPAIMGAFMSGWTGRRLNDTNMTRTGEEFGKEIIDLFAESSNTLSEFNSATYTGVSLLALSLWGKYLPSESIMAQHGPTMIRYTWEAIGDLWHPQLRNLAGPWDRSYGFDTTRYFSLLSLHLWNIVGKEYSALPESPQTLSHADDFTYAPLFAVLGEYHNSLIPKHVVQKLKRFSGEHTYNTSIISPAYDLGHHRNITAWLAPNISIGGETFDEVEIGGPRQTQTQFKPAVVQWQTGAEIGFISLWPTEKAATIVATPGRLNITYPYGTTSSIFSFIISTFSSRPTIKGWEDIPGLSVNVTGVVNGTFELSFAGLFGGQDEPIYDFEFWNLTYSVPAGCTGLPNVVLDVVTSV</sequence>